<gene>
    <name evidence="1" type="ORF">NDU88_002250</name>
</gene>
<reference evidence="1" key="1">
    <citation type="journal article" date="2022" name="bioRxiv">
        <title>Sequencing and chromosome-scale assembly of the giantPleurodeles waltlgenome.</title>
        <authorList>
            <person name="Brown T."/>
            <person name="Elewa A."/>
            <person name="Iarovenko S."/>
            <person name="Subramanian E."/>
            <person name="Araus A.J."/>
            <person name="Petzold A."/>
            <person name="Susuki M."/>
            <person name="Suzuki K.-i.T."/>
            <person name="Hayashi T."/>
            <person name="Toyoda A."/>
            <person name="Oliveira C."/>
            <person name="Osipova E."/>
            <person name="Leigh N.D."/>
            <person name="Simon A."/>
            <person name="Yun M.H."/>
        </authorList>
    </citation>
    <scope>NUCLEOTIDE SEQUENCE</scope>
    <source>
        <strain evidence="1">20211129_DDA</strain>
        <tissue evidence="1">Liver</tissue>
    </source>
</reference>
<name>A0AAV7UX29_PLEWA</name>
<dbReference type="Proteomes" id="UP001066276">
    <property type="component" value="Chromosome 2_2"/>
</dbReference>
<comment type="caution">
    <text evidence="1">The sequence shown here is derived from an EMBL/GenBank/DDBJ whole genome shotgun (WGS) entry which is preliminary data.</text>
</comment>
<keyword evidence="2" id="KW-1185">Reference proteome</keyword>
<evidence type="ECO:0000313" key="1">
    <source>
        <dbReference type="EMBL" id="KAJ1192944.1"/>
    </source>
</evidence>
<accession>A0AAV7UX29</accession>
<evidence type="ECO:0000313" key="2">
    <source>
        <dbReference type="Proteomes" id="UP001066276"/>
    </source>
</evidence>
<dbReference type="EMBL" id="JANPWB010000004">
    <property type="protein sequence ID" value="KAJ1192944.1"/>
    <property type="molecule type" value="Genomic_DNA"/>
</dbReference>
<sequence length="96" mass="11398">MRARRAIQLYLTVWNNESSRCLTALLWRVIPARHSAHRYLTVYTLLTCRCLTVPRYARTVPPLTDIALLRFPLLAHCFNSRCSLQATVIIFYRWFR</sequence>
<dbReference type="AlphaFoldDB" id="A0AAV7UX29"/>
<organism evidence="1 2">
    <name type="scientific">Pleurodeles waltl</name>
    <name type="common">Iberian ribbed newt</name>
    <dbReference type="NCBI Taxonomy" id="8319"/>
    <lineage>
        <taxon>Eukaryota</taxon>
        <taxon>Metazoa</taxon>
        <taxon>Chordata</taxon>
        <taxon>Craniata</taxon>
        <taxon>Vertebrata</taxon>
        <taxon>Euteleostomi</taxon>
        <taxon>Amphibia</taxon>
        <taxon>Batrachia</taxon>
        <taxon>Caudata</taxon>
        <taxon>Salamandroidea</taxon>
        <taxon>Salamandridae</taxon>
        <taxon>Pleurodelinae</taxon>
        <taxon>Pleurodeles</taxon>
    </lineage>
</organism>
<proteinExistence type="predicted"/>
<evidence type="ECO:0008006" key="3">
    <source>
        <dbReference type="Google" id="ProtNLM"/>
    </source>
</evidence>
<protein>
    <recommendedName>
        <fullName evidence="3">Secreted protein</fullName>
    </recommendedName>
</protein>